<dbReference type="EMBL" id="CAIT01000005">
    <property type="protein sequence ID" value="CCH52527.1"/>
    <property type="molecule type" value="Genomic_DNA"/>
</dbReference>
<organism evidence="7 8">
    <name type="scientific">Fibrisoma limi BUZ 3</name>
    <dbReference type="NCBI Taxonomy" id="1185876"/>
    <lineage>
        <taxon>Bacteria</taxon>
        <taxon>Pseudomonadati</taxon>
        <taxon>Bacteroidota</taxon>
        <taxon>Cytophagia</taxon>
        <taxon>Cytophagales</taxon>
        <taxon>Spirosomataceae</taxon>
        <taxon>Fibrisoma</taxon>
    </lineage>
</organism>
<keyword evidence="7" id="KW-0378">Hydrolase</keyword>
<dbReference type="eggNOG" id="COG1554">
    <property type="taxonomic scope" value="Bacteria"/>
</dbReference>
<feature type="binding site" evidence="3">
    <location>
        <begin position="357"/>
        <end position="358"/>
    </location>
    <ligand>
        <name>substrate</name>
    </ligand>
</feature>
<evidence type="ECO:0000256" key="2">
    <source>
        <dbReference type="PIRSR" id="PIRSR036289-50"/>
    </source>
</evidence>
<dbReference type="InterPro" id="IPR008928">
    <property type="entry name" value="6-hairpin_glycosidase_sf"/>
</dbReference>
<sequence length="817" mass="94678">MKNYLEHDPWCIVENGFHRDYNEITESVMSLGNGRMGQRGNFEEKFSGKTLQGNYIAGVYYPDKTRVGWWKNGYPEYFAKVLNAANWIGIDIDIEYEALDLNTCELRDFRRVLNMKEGYLERSFVAVLKSGKMLQVNTKRFCSIVDDEAGAIRYAIKPLNFDAKITVTPYVDGDIRNRDANYDEKFWDEVRKETGYGEAFIELRTRKTGFHVVTGMCVEIEQDGSRIDYQSQPIKYEKYVANRITLDCQQGQETVIYKYAVNLSSLNYDSDRIMLDAHEYIRRITRKGFDKMLFEQKQAWADKWKMNDIAIDGDVAAQQGIRFNIFQLNQTYTGEDARLNIGPKGFTGEKYGGSTYWDTEAYCLPFYLATADQKVARNLLLYRYRQLGKAIENAQKLGFKAGAALYPMVTMNGEECHNEWEITFEEIHRNGAIAYAIYDYVRYTGDEQYLVDYGLEVLIAISRFWSQRVNWSEAKQQYVMLGVTGPNEYENNVNNNWYTNYIAAWTLRYTLESIQKVKQLDAAKFSALADRIHFRDKEMETAGHIIDNIYLPYDEERQVYLQQEGFLDKELMPVSDIPKGQRPLNQNWSWDRILRSCFIKQADVLQGLYFFEDEFDVDTLRRNFNFYEPMTVHESSLSPCVHSVQASKLGMKEKAYEMYLRTARLDLDDYNNDTEDGCHITSMAGTWLAVVKGFGGMRIEKEIPSELRKATEEYSRQNPDKKWAAFPPLSVYPPSDYQLRLNPYCPNNWTSLSFKIRFRGALIQVVTTQENVTVQNFSTEPITLRVLGQLLTVAAESQETVAVQVEALTVGSETPED</sequence>
<dbReference type="Pfam" id="PF03632">
    <property type="entry name" value="Glyco_hydro_65m"/>
    <property type="match status" value="1"/>
</dbReference>
<evidence type="ECO:0000313" key="7">
    <source>
        <dbReference type="EMBL" id="CCH52527.1"/>
    </source>
</evidence>
<dbReference type="InterPro" id="IPR005196">
    <property type="entry name" value="Glyco_hydro_65_N"/>
</dbReference>
<feature type="domain" description="Glycoside hydrolase family 65 C-terminal" evidence="5">
    <location>
        <begin position="737"/>
        <end position="793"/>
    </location>
</feature>
<dbReference type="NCBIfam" id="NF010380">
    <property type="entry name" value="PRK13807.1"/>
    <property type="match status" value="1"/>
</dbReference>
<dbReference type="InterPro" id="IPR017045">
    <property type="entry name" value="Malt_Pase/Glycosyl_Hdrlase"/>
</dbReference>
<dbReference type="InterPro" id="IPR005195">
    <property type="entry name" value="Glyco_hydro_65_M"/>
</dbReference>
<feature type="binding site" evidence="3">
    <location>
        <begin position="600"/>
        <end position="601"/>
    </location>
    <ligand>
        <name>substrate</name>
    </ligand>
</feature>
<evidence type="ECO:0000313" key="8">
    <source>
        <dbReference type="Proteomes" id="UP000009309"/>
    </source>
</evidence>
<dbReference type="Gene3D" id="2.60.420.10">
    <property type="entry name" value="Maltose phosphorylase, domain 3"/>
    <property type="match status" value="1"/>
</dbReference>
<dbReference type="Pfam" id="PF03633">
    <property type="entry name" value="Glyco_hydro_65C"/>
    <property type="match status" value="1"/>
</dbReference>
<gene>
    <name evidence="7" type="ORF">BN8_01534</name>
</gene>
<dbReference type="SUPFAM" id="SSF74650">
    <property type="entry name" value="Galactose mutarotase-like"/>
    <property type="match status" value="1"/>
</dbReference>
<comment type="caution">
    <text evidence="7">The sequence shown here is derived from an EMBL/GenBank/DDBJ whole genome shotgun (WGS) entry which is preliminary data.</text>
</comment>
<dbReference type="AlphaFoldDB" id="I2GF52"/>
<evidence type="ECO:0000259" key="5">
    <source>
        <dbReference type="Pfam" id="PF03633"/>
    </source>
</evidence>
<dbReference type="InterPro" id="IPR005194">
    <property type="entry name" value="Glyco_hydro_65_C"/>
</dbReference>
<accession>I2GF52</accession>
<protein>
    <submittedName>
        <fullName evidence="7">Glycoside hydrolase family 65 central catalytic</fullName>
    </submittedName>
</protein>
<dbReference type="Proteomes" id="UP000009309">
    <property type="component" value="Unassembled WGS sequence"/>
</dbReference>
<feature type="domain" description="Glycoside hydrolase family 65 N-terminal" evidence="6">
    <location>
        <begin position="14"/>
        <end position="265"/>
    </location>
</feature>
<dbReference type="PANTHER" id="PTHR11051:SF14">
    <property type="entry name" value="MALTOSE PHOSPHORYLASE"/>
    <property type="match status" value="1"/>
</dbReference>
<dbReference type="Gene3D" id="1.50.10.10">
    <property type="match status" value="1"/>
</dbReference>
<comment type="similarity">
    <text evidence="1">Belongs to the glycosyl hydrolase 65 family.</text>
</comment>
<dbReference type="GO" id="GO:0004553">
    <property type="term" value="F:hydrolase activity, hydrolyzing O-glycosyl compounds"/>
    <property type="evidence" value="ECO:0007669"/>
    <property type="project" value="TreeGrafter"/>
</dbReference>
<dbReference type="InterPro" id="IPR037018">
    <property type="entry name" value="GH65_N"/>
</dbReference>
<reference evidence="7 8" key="1">
    <citation type="journal article" date="2012" name="J. Bacteriol.">
        <title>Genome Sequence of the Filamentous Bacterium Fibrisoma limi BUZ 3T.</title>
        <authorList>
            <person name="Filippini M."/>
            <person name="Qi W."/>
            <person name="Jaenicke S."/>
            <person name="Goesmann A."/>
            <person name="Smits T.H."/>
            <person name="Bagheri H.C."/>
        </authorList>
    </citation>
    <scope>NUCLEOTIDE SEQUENCE [LARGE SCALE GENOMIC DNA]</scope>
    <source>
        <strain evidence="8">BUZ 3T</strain>
    </source>
</reference>
<dbReference type="Gene3D" id="2.70.98.40">
    <property type="entry name" value="Glycoside hydrolase, family 65, N-terminal domain"/>
    <property type="match status" value="1"/>
</dbReference>
<keyword evidence="8" id="KW-1185">Reference proteome</keyword>
<feature type="active site" description="Proton donor" evidence="2">
    <location>
        <position position="488"/>
    </location>
</feature>
<dbReference type="RefSeq" id="WP_009281111.1">
    <property type="nucleotide sequence ID" value="NZ_CAIT01000005.1"/>
</dbReference>
<evidence type="ECO:0000256" key="3">
    <source>
        <dbReference type="PIRSR" id="PIRSR036289-51"/>
    </source>
</evidence>
<dbReference type="STRING" id="1185876.BN8_01534"/>
<evidence type="ECO:0000259" key="6">
    <source>
        <dbReference type="Pfam" id="PF03636"/>
    </source>
</evidence>
<dbReference type="OrthoDB" id="9758855at2"/>
<dbReference type="PANTHER" id="PTHR11051">
    <property type="entry name" value="GLYCOSYL HYDROLASE-RELATED"/>
    <property type="match status" value="1"/>
</dbReference>
<dbReference type="InterPro" id="IPR011013">
    <property type="entry name" value="Gal_mutarotase_sf_dom"/>
</dbReference>
<dbReference type="GO" id="GO:0005975">
    <property type="term" value="P:carbohydrate metabolic process"/>
    <property type="evidence" value="ECO:0007669"/>
    <property type="project" value="InterPro"/>
</dbReference>
<dbReference type="GO" id="GO:0016757">
    <property type="term" value="F:glycosyltransferase activity"/>
    <property type="evidence" value="ECO:0007669"/>
    <property type="project" value="UniProtKB-ARBA"/>
</dbReference>
<dbReference type="PIRSF" id="PIRSF036289">
    <property type="entry name" value="Glycosyl_hydrolase_malt_phosph"/>
    <property type="match status" value="1"/>
</dbReference>
<evidence type="ECO:0000256" key="1">
    <source>
        <dbReference type="ARBA" id="ARBA00006768"/>
    </source>
</evidence>
<dbReference type="InterPro" id="IPR012341">
    <property type="entry name" value="6hp_glycosidase-like_sf"/>
</dbReference>
<proteinExistence type="inferred from homology"/>
<dbReference type="Pfam" id="PF03636">
    <property type="entry name" value="Glyco_hydro_65N"/>
    <property type="match status" value="1"/>
</dbReference>
<feature type="domain" description="Glycoside hydrolase family 65 central catalytic" evidence="4">
    <location>
        <begin position="322"/>
        <end position="687"/>
    </location>
</feature>
<evidence type="ECO:0000259" key="4">
    <source>
        <dbReference type="Pfam" id="PF03632"/>
    </source>
</evidence>
<dbReference type="SUPFAM" id="SSF48208">
    <property type="entry name" value="Six-hairpin glycosidases"/>
    <property type="match status" value="1"/>
</dbReference>
<dbReference type="GO" id="GO:0030246">
    <property type="term" value="F:carbohydrate binding"/>
    <property type="evidence" value="ECO:0007669"/>
    <property type="project" value="InterPro"/>
</dbReference>
<name>I2GF52_9BACT</name>